<dbReference type="PANTHER" id="PTHR43537">
    <property type="entry name" value="TRANSCRIPTIONAL REGULATOR, GNTR FAMILY"/>
    <property type="match status" value="1"/>
</dbReference>
<name>A0A5K7ZUB5_9BACT</name>
<dbReference type="SMART" id="SM00895">
    <property type="entry name" value="FCD"/>
    <property type="match status" value="1"/>
</dbReference>
<dbReference type="RefSeq" id="WP_155323938.1">
    <property type="nucleotide sequence ID" value="NZ_AP021876.1"/>
</dbReference>
<dbReference type="PRINTS" id="PR00035">
    <property type="entry name" value="HTHGNTR"/>
</dbReference>
<dbReference type="Pfam" id="PF00392">
    <property type="entry name" value="GntR"/>
    <property type="match status" value="1"/>
</dbReference>
<gene>
    <name evidence="5" type="primary">pdhR</name>
    <name evidence="5" type="ORF">DSCO28_43780</name>
</gene>
<dbReference type="InterPro" id="IPR036388">
    <property type="entry name" value="WH-like_DNA-bd_sf"/>
</dbReference>
<dbReference type="PANTHER" id="PTHR43537:SF5">
    <property type="entry name" value="UXU OPERON TRANSCRIPTIONAL REGULATOR"/>
    <property type="match status" value="1"/>
</dbReference>
<dbReference type="Proteomes" id="UP000425960">
    <property type="component" value="Chromosome"/>
</dbReference>
<dbReference type="SUPFAM" id="SSF48008">
    <property type="entry name" value="GntR ligand-binding domain-like"/>
    <property type="match status" value="1"/>
</dbReference>
<dbReference type="SUPFAM" id="SSF46785">
    <property type="entry name" value="Winged helix' DNA-binding domain"/>
    <property type="match status" value="1"/>
</dbReference>
<sequence>MFEVVPRDKISLRIIEQIRRSILSGKLVPGHRLSSEKELMVEFGVSKQTIREALRALEVLGFLEIRKGANGGAVVIEVSEQTARDSIANYLHFKNVSIQDLAETRRLTEPYLAKLAAERMTPEDIDELEEIYQAHRQALDRGEAIYGGENEIGFHTRIAEASDNPVLILIMDFVHSLFREIKLEIRPGLGFSWMVSAAHGRILDAIKAGDCGRAAAEKLRHIDEVEKELATLQALRGGNGG</sequence>
<dbReference type="InterPro" id="IPR000524">
    <property type="entry name" value="Tscrpt_reg_HTH_GntR"/>
</dbReference>
<reference evidence="5 6" key="1">
    <citation type="submission" date="2019-11" db="EMBL/GenBank/DDBJ databases">
        <title>Comparative genomics of hydrocarbon-degrading Desulfosarcina strains.</title>
        <authorList>
            <person name="Watanabe M."/>
            <person name="Kojima H."/>
            <person name="Fukui M."/>
        </authorList>
    </citation>
    <scope>NUCLEOTIDE SEQUENCE [LARGE SCALE GENOMIC DNA]</scope>
    <source>
        <strain evidence="5 6">28bB2T</strain>
    </source>
</reference>
<keyword evidence="1" id="KW-0805">Transcription regulation</keyword>
<dbReference type="InterPro" id="IPR011711">
    <property type="entry name" value="GntR_C"/>
</dbReference>
<evidence type="ECO:0000256" key="1">
    <source>
        <dbReference type="ARBA" id="ARBA00023015"/>
    </source>
</evidence>
<dbReference type="KEGG" id="dov:DSCO28_43780"/>
<dbReference type="CDD" id="cd07377">
    <property type="entry name" value="WHTH_GntR"/>
    <property type="match status" value="1"/>
</dbReference>
<dbReference type="EMBL" id="AP021876">
    <property type="protein sequence ID" value="BBO83812.1"/>
    <property type="molecule type" value="Genomic_DNA"/>
</dbReference>
<evidence type="ECO:0000256" key="2">
    <source>
        <dbReference type="ARBA" id="ARBA00023125"/>
    </source>
</evidence>
<dbReference type="Gene3D" id="1.10.10.10">
    <property type="entry name" value="Winged helix-like DNA-binding domain superfamily/Winged helix DNA-binding domain"/>
    <property type="match status" value="1"/>
</dbReference>
<feature type="domain" description="HTH gntR-type" evidence="4">
    <location>
        <begin position="8"/>
        <end position="78"/>
    </location>
</feature>
<evidence type="ECO:0000313" key="5">
    <source>
        <dbReference type="EMBL" id="BBO83812.1"/>
    </source>
</evidence>
<organism evidence="5 6">
    <name type="scientific">Desulfosarcina ovata subsp. sediminis</name>
    <dbReference type="NCBI Taxonomy" id="885957"/>
    <lineage>
        <taxon>Bacteria</taxon>
        <taxon>Pseudomonadati</taxon>
        <taxon>Thermodesulfobacteriota</taxon>
        <taxon>Desulfobacteria</taxon>
        <taxon>Desulfobacterales</taxon>
        <taxon>Desulfosarcinaceae</taxon>
        <taxon>Desulfosarcina</taxon>
    </lineage>
</organism>
<proteinExistence type="predicted"/>
<dbReference type="SMART" id="SM00345">
    <property type="entry name" value="HTH_GNTR"/>
    <property type="match status" value="1"/>
</dbReference>
<evidence type="ECO:0000259" key="4">
    <source>
        <dbReference type="PROSITE" id="PS50949"/>
    </source>
</evidence>
<accession>A0A5K7ZUB5</accession>
<dbReference type="InterPro" id="IPR008920">
    <property type="entry name" value="TF_FadR/GntR_C"/>
</dbReference>
<evidence type="ECO:0000313" key="6">
    <source>
        <dbReference type="Proteomes" id="UP000425960"/>
    </source>
</evidence>
<protein>
    <submittedName>
        <fullName evidence="5">GntR family transcriptional regulator</fullName>
    </submittedName>
</protein>
<dbReference type="PROSITE" id="PS50949">
    <property type="entry name" value="HTH_GNTR"/>
    <property type="match status" value="1"/>
</dbReference>
<keyword evidence="2" id="KW-0238">DNA-binding</keyword>
<dbReference type="GO" id="GO:0003700">
    <property type="term" value="F:DNA-binding transcription factor activity"/>
    <property type="evidence" value="ECO:0007669"/>
    <property type="project" value="InterPro"/>
</dbReference>
<dbReference type="Gene3D" id="1.20.120.530">
    <property type="entry name" value="GntR ligand-binding domain-like"/>
    <property type="match status" value="1"/>
</dbReference>
<dbReference type="AlphaFoldDB" id="A0A5K7ZUB5"/>
<keyword evidence="3" id="KW-0804">Transcription</keyword>
<dbReference type="InterPro" id="IPR036390">
    <property type="entry name" value="WH_DNA-bd_sf"/>
</dbReference>
<dbReference type="GO" id="GO:0003677">
    <property type="term" value="F:DNA binding"/>
    <property type="evidence" value="ECO:0007669"/>
    <property type="project" value="UniProtKB-KW"/>
</dbReference>
<evidence type="ECO:0000256" key="3">
    <source>
        <dbReference type="ARBA" id="ARBA00023163"/>
    </source>
</evidence>
<dbReference type="Pfam" id="PF07729">
    <property type="entry name" value="FCD"/>
    <property type="match status" value="1"/>
</dbReference>